<keyword evidence="4" id="KW-1185">Reference proteome</keyword>
<evidence type="ECO:0000256" key="1">
    <source>
        <dbReference type="ARBA" id="ARBA00004123"/>
    </source>
</evidence>
<dbReference type="Gene3D" id="1.10.150.40">
    <property type="entry name" value="Barrier-to-autointegration factor, BAF"/>
    <property type="match status" value="1"/>
</dbReference>
<dbReference type="SUPFAM" id="SSF47798">
    <property type="entry name" value="Barrier-to-autointegration factor, BAF"/>
    <property type="match status" value="1"/>
</dbReference>
<dbReference type="Pfam" id="PF02961">
    <property type="entry name" value="SAM_BAF"/>
    <property type="match status" value="1"/>
</dbReference>
<dbReference type="GO" id="GO:0051276">
    <property type="term" value="P:chromosome organization"/>
    <property type="evidence" value="ECO:0007669"/>
    <property type="project" value="TreeGrafter"/>
</dbReference>
<reference evidence="3" key="1">
    <citation type="journal article" date="2023" name="Mol. Biol. Evol.">
        <title>Third-Generation Sequencing Reveals the Adaptive Role of the Epigenome in Three Deep-Sea Polychaetes.</title>
        <authorList>
            <person name="Perez M."/>
            <person name="Aroh O."/>
            <person name="Sun Y."/>
            <person name="Lan Y."/>
            <person name="Juniper S.K."/>
            <person name="Young C.R."/>
            <person name="Angers B."/>
            <person name="Qian P.Y."/>
        </authorList>
    </citation>
    <scope>NUCLEOTIDE SEQUENCE</scope>
    <source>
        <strain evidence="3">R07B-5</strain>
    </source>
</reference>
<evidence type="ECO:0000313" key="3">
    <source>
        <dbReference type="EMBL" id="KAK2176046.1"/>
    </source>
</evidence>
<dbReference type="Proteomes" id="UP001209878">
    <property type="component" value="Unassembled WGS sequence"/>
</dbReference>
<dbReference type="EMBL" id="JAODUO010000689">
    <property type="protein sequence ID" value="KAK2176046.1"/>
    <property type="molecule type" value="Genomic_DNA"/>
</dbReference>
<dbReference type="AlphaFoldDB" id="A0AAD9KR89"/>
<accession>A0AAD9KR89</accession>
<protein>
    <submittedName>
        <fullName evidence="3">Uncharacterized protein</fullName>
    </submittedName>
</protein>
<keyword evidence="2" id="KW-0539">Nucleus</keyword>
<dbReference type="GO" id="GO:0005634">
    <property type="term" value="C:nucleus"/>
    <property type="evidence" value="ECO:0007669"/>
    <property type="project" value="UniProtKB-SubCell"/>
</dbReference>
<evidence type="ECO:0000313" key="4">
    <source>
        <dbReference type="Proteomes" id="UP001209878"/>
    </source>
</evidence>
<comment type="caution">
    <text evidence="3">The sequence shown here is derived from an EMBL/GenBank/DDBJ whole genome shotgun (WGS) entry which is preliminary data.</text>
</comment>
<dbReference type="PANTHER" id="PTHR47507:SF6">
    <property type="entry name" value="BARRIER-TO-AUTOINTEGRATION FACTOR"/>
    <property type="match status" value="1"/>
</dbReference>
<dbReference type="InterPro" id="IPR051387">
    <property type="entry name" value="BAF"/>
</dbReference>
<dbReference type="SMART" id="SM01023">
    <property type="entry name" value="BAF"/>
    <property type="match status" value="1"/>
</dbReference>
<organism evidence="3 4">
    <name type="scientific">Ridgeia piscesae</name>
    <name type="common">Tubeworm</name>
    <dbReference type="NCBI Taxonomy" id="27915"/>
    <lineage>
        <taxon>Eukaryota</taxon>
        <taxon>Metazoa</taxon>
        <taxon>Spiralia</taxon>
        <taxon>Lophotrochozoa</taxon>
        <taxon>Annelida</taxon>
        <taxon>Polychaeta</taxon>
        <taxon>Sedentaria</taxon>
        <taxon>Canalipalpata</taxon>
        <taxon>Sabellida</taxon>
        <taxon>Siboglinidae</taxon>
        <taxon>Ridgeia</taxon>
    </lineage>
</organism>
<proteinExistence type="predicted"/>
<dbReference type="GO" id="GO:0000793">
    <property type="term" value="C:condensed chromosome"/>
    <property type="evidence" value="ECO:0007669"/>
    <property type="project" value="TreeGrafter"/>
</dbReference>
<comment type="subcellular location">
    <subcellularLocation>
        <location evidence="1">Nucleus</location>
    </subcellularLocation>
</comment>
<name>A0AAD9KR89_RIDPI</name>
<dbReference type="InterPro" id="IPR004122">
    <property type="entry name" value="BAF_prot"/>
</dbReference>
<evidence type="ECO:0000256" key="2">
    <source>
        <dbReference type="ARBA" id="ARBA00023242"/>
    </source>
</evidence>
<sequence>MTRLYAKFPAAPLDENEMRNDYSANFSYCQYVPSAKYDAFIAERMGNKDVIELPGIAESFRQRLIREYGIDKAYELLGQFLVLKKNKLLFSYWMTSTNGIKEEKARECYNCLLDWSDIFL</sequence>
<dbReference type="PANTHER" id="PTHR47507">
    <property type="entry name" value="BARRIER TO AUTOINTEGRATION FACTOR 2"/>
    <property type="match status" value="1"/>
</dbReference>
<dbReference type="GO" id="GO:0003677">
    <property type="term" value="F:DNA binding"/>
    <property type="evidence" value="ECO:0007669"/>
    <property type="project" value="InterPro"/>
</dbReference>
<dbReference type="InterPro" id="IPR036617">
    <property type="entry name" value="BAF_sf"/>
</dbReference>
<gene>
    <name evidence="3" type="ORF">NP493_690g01036</name>
</gene>